<evidence type="ECO:0000256" key="5">
    <source>
        <dbReference type="ARBA" id="ARBA00022840"/>
    </source>
</evidence>
<sequence>MGKIIGIDLGTTNSCVAVMEGNEPVVIPNSEGRRTTPSIVAFLDNGNGERKVGDPAKRQAITNPKNTISSVKRFMGKKFSEMREETKNVSYELESGSNDTVRVKIGDRKYTPQEISAMILQKMKSTAEDFLGQEVKEAVITVPAYFNDAERQATKEAGQIAGLEVKRIINEPTAAALAYGLDKKDKDQKIAVYDLGGGTFDISILELGDGVFEVKSTNGDVHLGGDDFDQVIIDWLAEEFLKDEGIDLRKDAMALQRLKEAAEKAKIELSSSSSTEINLPYIMPVDGIPKHLVRTLSRAKFEALADNLVKRSMEPVKKALEDAGYSTSDIDEVILVGGSTRIPKIQEEVEKFFGKKPSKGVNPDEVVAIGAAIQGGVLTGEVKDVLLLDVTPLSLGIETMGGVFTKLIESNTTIPAKKSEVFSTAADNQPSVEIHVLQGERPMAKDNRTIGRFHLDGIPPAPRGVPQIEVTFDIDANGIMNVSAKDKGTGKEQKIRIEASSGLTDEEIQKMKQEAEANAEADKKEKEKVEKLNIADALIFQTEKQLKEYGDKLSEGNKKPIEEALAKLKEVHQKQDLDAIDPAVEALNKAWEGASQEMYAASQQAQGDAQQAGGEQTADSSAGGGTGDVSDVEYEEVK</sequence>
<proteinExistence type="evidence at transcript level"/>
<dbReference type="NCBIfam" id="TIGR02350">
    <property type="entry name" value="prok_dnaK"/>
    <property type="match status" value="1"/>
</dbReference>
<dbReference type="NCBIfam" id="NF001413">
    <property type="entry name" value="PRK00290.1"/>
    <property type="match status" value="1"/>
</dbReference>
<dbReference type="InterPro" id="IPR018181">
    <property type="entry name" value="Heat_shock_70_CS"/>
</dbReference>
<evidence type="ECO:0000256" key="6">
    <source>
        <dbReference type="ARBA" id="ARBA00023016"/>
    </source>
</evidence>
<comment type="similarity">
    <text evidence="1 7 8">Belongs to the heat shock protein 70 family.</text>
</comment>
<dbReference type="InterPro" id="IPR029048">
    <property type="entry name" value="HSP70_C_sf"/>
</dbReference>
<dbReference type="Gene3D" id="3.30.420.40">
    <property type="match status" value="2"/>
</dbReference>
<organism evidence="11 12">
    <name type="scientific">Roseivirga thermotolerans</name>
    <dbReference type="NCBI Taxonomy" id="1758176"/>
    <lineage>
        <taxon>Bacteria</taxon>
        <taxon>Pseudomonadati</taxon>
        <taxon>Bacteroidota</taxon>
        <taxon>Cytophagia</taxon>
        <taxon>Cytophagales</taxon>
        <taxon>Roseivirgaceae</taxon>
        <taxon>Roseivirga</taxon>
    </lineage>
</organism>
<dbReference type="SUPFAM" id="SSF100934">
    <property type="entry name" value="Heat shock protein 70kD (HSP70), C-terminal subdomain"/>
    <property type="match status" value="1"/>
</dbReference>
<protein>
    <recommendedName>
        <fullName evidence="2 7">Chaperone protein DnaK</fullName>
    </recommendedName>
    <alternativeName>
        <fullName evidence="7">HSP70</fullName>
    </alternativeName>
    <alternativeName>
        <fullName evidence="7">Heat shock 70 kDa protein</fullName>
    </alternativeName>
    <alternativeName>
        <fullName evidence="7">Heat shock protein 70</fullName>
    </alternativeName>
</protein>
<dbReference type="InterPro" id="IPR012725">
    <property type="entry name" value="Chaperone_DnaK"/>
</dbReference>
<evidence type="ECO:0000256" key="10">
    <source>
        <dbReference type="SAM" id="MobiDB-lite"/>
    </source>
</evidence>
<feature type="compositionally biased region" description="Low complexity" evidence="10">
    <location>
        <begin position="600"/>
        <end position="618"/>
    </location>
</feature>
<keyword evidence="7" id="KW-0143">Chaperone</keyword>
<evidence type="ECO:0000256" key="8">
    <source>
        <dbReference type="RuleBase" id="RU003322"/>
    </source>
</evidence>
<feature type="modified residue" description="Phosphothreonine; by autocatalysis" evidence="7">
    <location>
        <position position="199"/>
    </location>
</feature>
<dbReference type="InterPro" id="IPR029047">
    <property type="entry name" value="HSP70_peptide-bd_sf"/>
</dbReference>
<keyword evidence="12" id="KW-1185">Reference proteome</keyword>
<dbReference type="Proteomes" id="UP000658258">
    <property type="component" value="Unassembled WGS sequence"/>
</dbReference>
<dbReference type="Gene3D" id="1.20.1270.10">
    <property type="match status" value="1"/>
</dbReference>
<keyword evidence="6 7" id="KW-0346">Stress response</keyword>
<dbReference type="CDD" id="cd10234">
    <property type="entry name" value="ASKHA_NBD_HSP70_DnaK-like"/>
    <property type="match status" value="1"/>
</dbReference>
<dbReference type="InterPro" id="IPR013126">
    <property type="entry name" value="Hsp_70_fam"/>
</dbReference>
<evidence type="ECO:0000256" key="2">
    <source>
        <dbReference type="ARBA" id="ARBA00014415"/>
    </source>
</evidence>
<keyword evidence="3 7" id="KW-0597">Phosphoprotein</keyword>
<dbReference type="EMBL" id="BNAG01000001">
    <property type="protein sequence ID" value="GHE52293.1"/>
    <property type="molecule type" value="Genomic_DNA"/>
</dbReference>
<evidence type="ECO:0000256" key="4">
    <source>
        <dbReference type="ARBA" id="ARBA00022741"/>
    </source>
</evidence>
<dbReference type="Gene3D" id="3.90.640.10">
    <property type="entry name" value="Actin, Chain A, domain 4"/>
    <property type="match status" value="1"/>
</dbReference>
<evidence type="ECO:0000256" key="1">
    <source>
        <dbReference type="ARBA" id="ARBA00007381"/>
    </source>
</evidence>
<comment type="caution">
    <text evidence="11">The sequence shown here is derived from an EMBL/GenBank/DDBJ whole genome shotgun (WGS) entry which is preliminary data.</text>
</comment>
<name>A0ABQ3I061_9BACT</name>
<feature type="region of interest" description="Disordered" evidence="10">
    <location>
        <begin position="598"/>
        <end position="638"/>
    </location>
</feature>
<dbReference type="InterPro" id="IPR043129">
    <property type="entry name" value="ATPase_NBD"/>
</dbReference>
<reference evidence="12" key="1">
    <citation type="journal article" date="2019" name="Int. J. Syst. Evol. Microbiol.">
        <title>The Global Catalogue of Microorganisms (GCM) 10K type strain sequencing project: providing services to taxonomists for standard genome sequencing and annotation.</title>
        <authorList>
            <consortium name="The Broad Institute Genomics Platform"/>
            <consortium name="The Broad Institute Genome Sequencing Center for Infectious Disease"/>
            <person name="Wu L."/>
            <person name="Ma J."/>
        </authorList>
    </citation>
    <scope>NUCLEOTIDE SEQUENCE [LARGE SCALE GENOMIC DNA]</scope>
    <source>
        <strain evidence="12">CGMCC 1.15111</strain>
    </source>
</reference>
<dbReference type="HAMAP" id="MF_00332">
    <property type="entry name" value="DnaK"/>
    <property type="match status" value="1"/>
</dbReference>
<dbReference type="PRINTS" id="PR00301">
    <property type="entry name" value="HEATSHOCK70"/>
</dbReference>
<dbReference type="PROSITE" id="PS00329">
    <property type="entry name" value="HSP70_2"/>
    <property type="match status" value="1"/>
</dbReference>
<dbReference type="Pfam" id="PF00012">
    <property type="entry name" value="HSP70"/>
    <property type="match status" value="1"/>
</dbReference>
<evidence type="ECO:0000256" key="3">
    <source>
        <dbReference type="ARBA" id="ARBA00022553"/>
    </source>
</evidence>
<keyword evidence="5 7" id="KW-0067">ATP-binding</keyword>
<evidence type="ECO:0000256" key="7">
    <source>
        <dbReference type="HAMAP-Rule" id="MF_00332"/>
    </source>
</evidence>
<comment type="induction">
    <text evidence="7">By stress conditions e.g. heat shock.</text>
</comment>
<dbReference type="PANTHER" id="PTHR19375">
    <property type="entry name" value="HEAT SHOCK PROTEIN 70KDA"/>
    <property type="match status" value="1"/>
</dbReference>
<dbReference type="SUPFAM" id="SSF100920">
    <property type="entry name" value="Heat shock protein 70kD (HSP70), peptide-binding domain"/>
    <property type="match status" value="1"/>
</dbReference>
<keyword evidence="4 7" id="KW-0547">Nucleotide-binding</keyword>
<feature type="coiled-coil region" evidence="9">
    <location>
        <begin position="248"/>
        <end position="275"/>
    </location>
</feature>
<dbReference type="Gene3D" id="2.60.34.10">
    <property type="entry name" value="Substrate Binding Domain Of DNAk, Chain A, domain 1"/>
    <property type="match status" value="1"/>
</dbReference>
<comment type="function">
    <text evidence="7">Acts as a chaperone.</text>
</comment>
<dbReference type="NCBIfam" id="NF003520">
    <property type="entry name" value="PRK05183.1"/>
    <property type="match status" value="1"/>
</dbReference>
<dbReference type="RefSeq" id="WP_189628435.1">
    <property type="nucleotide sequence ID" value="NZ_BNAG01000001.1"/>
</dbReference>
<dbReference type="SUPFAM" id="SSF53067">
    <property type="entry name" value="Actin-like ATPase domain"/>
    <property type="match status" value="2"/>
</dbReference>
<feature type="coiled-coil region" evidence="9">
    <location>
        <begin position="505"/>
        <end position="532"/>
    </location>
</feature>
<accession>A0ABQ3I061</accession>
<keyword evidence="9" id="KW-0175">Coiled coil</keyword>
<evidence type="ECO:0000256" key="9">
    <source>
        <dbReference type="SAM" id="Coils"/>
    </source>
</evidence>
<evidence type="ECO:0000313" key="11">
    <source>
        <dbReference type="EMBL" id="GHE52293.1"/>
    </source>
</evidence>
<dbReference type="PROSITE" id="PS01036">
    <property type="entry name" value="HSP70_3"/>
    <property type="match status" value="1"/>
</dbReference>
<gene>
    <name evidence="7 11" type="primary">dnaK</name>
    <name evidence="11" type="ORF">GCM10011340_03170</name>
</gene>
<evidence type="ECO:0000313" key="12">
    <source>
        <dbReference type="Proteomes" id="UP000658258"/>
    </source>
</evidence>
<dbReference type="PROSITE" id="PS00297">
    <property type="entry name" value="HSP70_1"/>
    <property type="match status" value="1"/>
</dbReference>